<evidence type="ECO:0000256" key="1">
    <source>
        <dbReference type="ARBA" id="ARBA00000707"/>
    </source>
</evidence>
<feature type="domain" description="DUSP" evidence="25">
    <location>
        <begin position="372"/>
        <end position="588"/>
    </location>
</feature>
<dbReference type="InterPro" id="IPR057368">
    <property type="entry name" value="USP32_N"/>
</dbReference>
<dbReference type="GO" id="GO:0016579">
    <property type="term" value="P:protein deubiquitination"/>
    <property type="evidence" value="ECO:0007669"/>
    <property type="project" value="InterPro"/>
</dbReference>
<evidence type="ECO:0000256" key="20">
    <source>
        <dbReference type="ARBA" id="ARBA00082194"/>
    </source>
</evidence>
<dbReference type="PROSITE" id="PS50222">
    <property type="entry name" value="EF_HAND_2"/>
    <property type="match status" value="2"/>
</dbReference>
<feature type="domain" description="EF-hand" evidence="23">
    <location>
        <begin position="267"/>
        <end position="302"/>
    </location>
</feature>
<dbReference type="PROSITE" id="PS00973">
    <property type="entry name" value="USP_2"/>
    <property type="match status" value="1"/>
</dbReference>
<comment type="subcellular location">
    <subcellularLocation>
        <location evidence="15">Golgi apparatus membrane</location>
        <topology evidence="15">Lipid-anchor</topology>
    </subcellularLocation>
</comment>
<evidence type="ECO:0000313" key="26">
    <source>
        <dbReference type="Ensembl" id="ENSJJAP00000009252.1"/>
    </source>
</evidence>
<dbReference type="CDD" id="cd00051">
    <property type="entry name" value="EFh"/>
    <property type="match status" value="1"/>
</dbReference>
<keyword evidence="12" id="KW-0333">Golgi apparatus</keyword>
<dbReference type="PROSITE" id="PS00972">
    <property type="entry name" value="USP_1"/>
    <property type="match status" value="1"/>
</dbReference>
<feature type="compositionally biased region" description="Low complexity" evidence="21">
    <location>
        <begin position="1305"/>
        <end position="1330"/>
    </location>
</feature>
<dbReference type="FunFam" id="3.90.70.10:FF:000076">
    <property type="entry name" value="Ubiquitin carboxyl-terminal hydrolase 32"/>
    <property type="match status" value="1"/>
</dbReference>
<evidence type="ECO:0000259" key="25">
    <source>
        <dbReference type="PROSITE" id="PS51283"/>
    </source>
</evidence>
<feature type="domain" description="USP" evidence="24">
    <location>
        <begin position="737"/>
        <end position="1498"/>
    </location>
</feature>
<keyword evidence="14" id="KW-0636">Prenylation</keyword>
<keyword evidence="27" id="KW-1185">Reference proteome</keyword>
<dbReference type="OMA" id="MAMEIGH"/>
<comment type="catalytic activity">
    <reaction evidence="1">
        <text>Thiol-dependent hydrolysis of ester, thioester, amide, peptide and isopeptide bonds formed by the C-terminal Gly of ubiquitin (a 76-residue protein attached to proteins as an intracellular targeting signal).</text>
        <dbReference type="EC" id="3.4.19.12"/>
    </reaction>
</comment>
<evidence type="ECO:0000256" key="6">
    <source>
        <dbReference type="ARBA" id="ARBA00022723"/>
    </source>
</evidence>
<evidence type="ECO:0000256" key="7">
    <source>
        <dbReference type="ARBA" id="ARBA00022737"/>
    </source>
</evidence>
<dbReference type="PANTHER" id="PTHR21646">
    <property type="entry name" value="UBIQUITIN CARBOXYL-TERMINAL HYDROLASE"/>
    <property type="match status" value="1"/>
</dbReference>
<dbReference type="Ensembl" id="ENSJJAT00000015698.1">
    <property type="protein sequence ID" value="ENSJJAP00000009252.1"/>
    <property type="gene ID" value="ENSJJAG00000013153.1"/>
</dbReference>
<evidence type="ECO:0000256" key="13">
    <source>
        <dbReference type="ARBA" id="ARBA00023288"/>
    </source>
</evidence>
<dbReference type="Pfam" id="PF13202">
    <property type="entry name" value="EF-hand_5"/>
    <property type="match status" value="2"/>
</dbReference>
<dbReference type="FunFam" id="3.90.70.10:FF:000018">
    <property type="entry name" value="Ubiquitin carboxyl-terminal hydrolase 32"/>
    <property type="match status" value="1"/>
</dbReference>
<dbReference type="Proteomes" id="UP000694385">
    <property type="component" value="Unassembled WGS sequence"/>
</dbReference>
<dbReference type="GO" id="GO:0006508">
    <property type="term" value="P:proteolysis"/>
    <property type="evidence" value="ECO:0007669"/>
    <property type="project" value="UniProtKB-KW"/>
</dbReference>
<dbReference type="InterPro" id="IPR006615">
    <property type="entry name" value="Pept_C19_DUSP"/>
</dbReference>
<dbReference type="InterPro" id="IPR035927">
    <property type="entry name" value="DUSP-like_sf"/>
</dbReference>
<dbReference type="InterPro" id="IPR018247">
    <property type="entry name" value="EF_Hand_1_Ca_BS"/>
</dbReference>
<dbReference type="PANTHER" id="PTHR21646:SF76">
    <property type="entry name" value="UBIQUITIN CARBOXYL-TERMINAL HYDROLASE 32"/>
    <property type="match status" value="1"/>
</dbReference>
<keyword evidence="5" id="KW-0645">Protease</keyword>
<dbReference type="EC" id="3.4.19.12" evidence="2"/>
<dbReference type="Gene3D" id="1.10.238.10">
    <property type="entry name" value="EF-hand"/>
    <property type="match status" value="2"/>
</dbReference>
<evidence type="ECO:0000256" key="19">
    <source>
        <dbReference type="ARBA" id="ARBA00078963"/>
    </source>
</evidence>
<dbReference type="FunFam" id="1.10.238.10:FF:000081">
    <property type="entry name" value="Ubiquitin carboxyl-terminal hydrolase 32"/>
    <property type="match status" value="1"/>
</dbReference>
<dbReference type="InterPro" id="IPR028889">
    <property type="entry name" value="USP"/>
</dbReference>
<dbReference type="GeneTree" id="ENSGT00940000155797"/>
<dbReference type="FunFam" id="3.10.20.90:FF:000068">
    <property type="entry name" value="Ubiquitin carboxyl-terminal hydrolase 32"/>
    <property type="match status" value="1"/>
</dbReference>
<dbReference type="PRINTS" id="PR00450">
    <property type="entry name" value="RECOVERIN"/>
</dbReference>
<dbReference type="SMART" id="SM00695">
    <property type="entry name" value="DUSP"/>
    <property type="match status" value="1"/>
</dbReference>
<evidence type="ECO:0000256" key="15">
    <source>
        <dbReference type="ARBA" id="ARBA00037794"/>
    </source>
</evidence>
<dbReference type="Gene3D" id="3.30.2230.10">
    <property type="entry name" value="DUSP-like"/>
    <property type="match status" value="1"/>
</dbReference>
<dbReference type="Pfam" id="PF06337">
    <property type="entry name" value="DUSP"/>
    <property type="match status" value="1"/>
</dbReference>
<keyword evidence="7" id="KW-0677">Repeat</keyword>
<dbReference type="GO" id="GO:0005509">
    <property type="term" value="F:calcium ion binding"/>
    <property type="evidence" value="ECO:0007669"/>
    <property type="project" value="InterPro"/>
</dbReference>
<feature type="domain" description="EF-hand" evidence="23">
    <location>
        <begin position="231"/>
        <end position="266"/>
    </location>
</feature>
<dbReference type="Gene3D" id="3.10.20.90">
    <property type="entry name" value="Phosphatidylinositol 3-kinase Catalytic Subunit, Chain A, domain 1"/>
    <property type="match status" value="1"/>
</dbReference>
<evidence type="ECO:0000256" key="17">
    <source>
        <dbReference type="ARBA" id="ARBA00071642"/>
    </source>
</evidence>
<keyword evidence="8" id="KW-0833">Ubl conjugation pathway</keyword>
<reference evidence="26" key="2">
    <citation type="submission" date="2025-09" db="UniProtKB">
        <authorList>
            <consortium name="Ensembl"/>
        </authorList>
    </citation>
    <scope>IDENTIFICATION</scope>
</reference>
<keyword evidence="4" id="KW-0597">Phosphoprotein</keyword>
<dbReference type="InterPro" id="IPR028135">
    <property type="entry name" value="Ub_USP-typ"/>
</dbReference>
<sequence length="1535" mass="174049">LGLKESVHFLSGFLPIFYLLIVVTDVELKRLKDAFKRTCGLSYYMGQHCFIREVLGDGVPPKVAEVIYCSFGGTAKGLHFNNLIVGLVLLTRGKDEEKTKYIFSLFASESGSYVVREEMERMLHMVDGKVPDTLRKCFSEGEKVNYEKFRNWLLLNKDAFTFSRWLLSGGVYVTLTDDSDTPTFYQTLAGVTHLEESDIIDLEKRYWLLKAQSRTGRFDLETFGPLVSPPIRPSLSEGLFNAFDENRDNHIDFKEISCGLSACCRGPLAERQKFCFKVFDVDRDGVLSRTELKDMVVALLEVWKDNRTDDIPELHMDLSDIVEGILNAHDTTKIGHLTLEDYQIWSVKNVLANEFLNLLFQVCHIVLGLRPATPEEEGQIIRGWLERESRYGLQPGHNWFIISMQWWQQWKEYVKYDANPVVIEPSSVLNGGKFSFGTTIQPIEHGEDRIGSNFSYMNNTEEKFSDNISSASEASESAGSGFLYSATPGTDMCFSRQHNISDNNNQCLLGTNGNILLHLNPQKPGAIDNQPLVTQEPVKATSLTLEGGRLKRTPQLIHGRDYEMVPEPVWRALYHWYGANLALPRPVIKNSKTDIPELELFPRYLLFLRQQPATRTQQSNIWVNMGNVPSPNAPLKRVLAYTGCFSRMQTIKEIHEYLSQRLRIKEEDMRLWLYNSENYLTLLDDEDHRLEYLKIQDEQHLVIEVRNKDMSWPEEMSFIANSSKIDRHKVPTEKGATGLSNLGNTCFMNSSIQCVSNTQPLTQYFISGRHLYELNRTNPIGMKGHMAKCYGDLVQELWSGTQKNVAPLKLRWTIAKYAPRFNGFQQQDSQELLAFLLDGLHEDLNRVHEKPYVELKDSDGRPDREVAAEAWDNHLRRNRSIVVDLFHGQLRSQVKCKTCGHISVRFDPFNFLSLPLPMDSYMHLEITVIKLDGTTPIRYGLRLNMDEKYTGLKQQLSDLCGLKSEQILLAEVHGSNIKNFPQDNQKVRLSVSGFLCAFEVPIPASPDSASSPTQTDCSSSPSSNGIFTLTTNGDLHRPIFIPNGMPNTVVPCGTEKNFTNGMVNGHTPSVSEKSFIGYIIAVHRKMMRTELYFLSSQKNRPSLFGMPLIVPCTEQTRKKDLYDAVWIQVSRLASPLPPQEASNHAQDCDDSMGYQYPFTLRVVHKDGNSCAWCPWYRFCRGCKIDCAEDRAFIGNAYVAVDWDPTALHLRYQTSQERVVEEHESVEQSRRAQAEPINLDSCLRAFTSEEELGENEMYYCSKCKTHCLATKKLDLWRLPPILVWKGEEKKGEMKKRKNKKTIKALCGSPSSSRKSGASCPSSKNSSPNSSPRTLGRSKGRLRLPQIGSKNKLSSSKENLDAGKENGAGQIGELSDTLSRGHILGGSQPELVTPLDHEVTLANGFLYEQETCGNGYSNGQLGNHSEEDSTDDQREDVHINPIYNLYAISCHSGILGGGHYVTYAKNPNCKWCCYNDSSCKELHPDEIDTDSAYILFYEQQGIDYAQFLPKIDGKKMADTSSMDEDFESDYKKYCVLQ</sequence>
<keyword evidence="3" id="KW-0488">Methylation</keyword>
<accession>A0A8C5KHP8</accession>
<dbReference type="InterPro" id="IPR001394">
    <property type="entry name" value="Peptidase_C19_UCH"/>
</dbReference>
<evidence type="ECO:0000256" key="14">
    <source>
        <dbReference type="ARBA" id="ARBA00023289"/>
    </source>
</evidence>
<dbReference type="InterPro" id="IPR050185">
    <property type="entry name" value="Ub_carboxyl-term_hydrolase"/>
</dbReference>
<dbReference type="SUPFAM" id="SSF143791">
    <property type="entry name" value="DUSP-like"/>
    <property type="match status" value="1"/>
</dbReference>
<evidence type="ECO:0000256" key="9">
    <source>
        <dbReference type="ARBA" id="ARBA00022801"/>
    </source>
</evidence>
<evidence type="ECO:0000256" key="11">
    <source>
        <dbReference type="ARBA" id="ARBA00022837"/>
    </source>
</evidence>
<dbReference type="PROSITE" id="PS50235">
    <property type="entry name" value="USP_3"/>
    <property type="match status" value="1"/>
</dbReference>
<dbReference type="Pfam" id="PF14836">
    <property type="entry name" value="Ubiquitin_3"/>
    <property type="match status" value="1"/>
</dbReference>
<evidence type="ECO:0000256" key="16">
    <source>
        <dbReference type="ARBA" id="ARBA00055486"/>
    </source>
</evidence>
<dbReference type="SUPFAM" id="SSF54001">
    <property type="entry name" value="Cysteine proteinases"/>
    <property type="match status" value="1"/>
</dbReference>
<evidence type="ECO:0000256" key="2">
    <source>
        <dbReference type="ARBA" id="ARBA00012759"/>
    </source>
</evidence>
<evidence type="ECO:0000259" key="23">
    <source>
        <dbReference type="PROSITE" id="PS50222"/>
    </source>
</evidence>
<dbReference type="GO" id="GO:0004843">
    <property type="term" value="F:cysteine-type deubiquitinase activity"/>
    <property type="evidence" value="ECO:0007669"/>
    <property type="project" value="UniProtKB-EC"/>
</dbReference>
<dbReference type="PROSITE" id="PS51283">
    <property type="entry name" value="DUSP"/>
    <property type="match status" value="1"/>
</dbReference>
<dbReference type="InterPro" id="IPR038765">
    <property type="entry name" value="Papain-like_cys_pep_sf"/>
</dbReference>
<dbReference type="Pfam" id="PF25265">
    <property type="entry name" value="USP32_N"/>
    <property type="match status" value="1"/>
</dbReference>
<reference evidence="26" key="1">
    <citation type="submission" date="2025-08" db="UniProtKB">
        <authorList>
            <consortium name="Ensembl"/>
        </authorList>
    </citation>
    <scope>IDENTIFICATION</scope>
</reference>
<evidence type="ECO:0000256" key="22">
    <source>
        <dbReference type="SAM" id="Phobius"/>
    </source>
</evidence>
<evidence type="ECO:0000256" key="8">
    <source>
        <dbReference type="ARBA" id="ARBA00022786"/>
    </source>
</evidence>
<keyword evidence="22" id="KW-1133">Transmembrane helix</keyword>
<dbReference type="InterPro" id="IPR011992">
    <property type="entry name" value="EF-hand-dom_pair"/>
</dbReference>
<keyword evidence="9" id="KW-0378">Hydrolase</keyword>
<dbReference type="SMART" id="SM00054">
    <property type="entry name" value="EFh"/>
    <property type="match status" value="2"/>
</dbReference>
<dbReference type="Gene3D" id="3.90.70.10">
    <property type="entry name" value="Cysteine proteinases"/>
    <property type="match status" value="2"/>
</dbReference>
<name>A0A8C5KHP8_JACJA</name>
<feature type="compositionally biased region" description="Basic residues" evidence="21">
    <location>
        <begin position="1291"/>
        <end position="1301"/>
    </location>
</feature>
<keyword evidence="6" id="KW-0479">Metal-binding</keyword>
<keyword evidence="10" id="KW-0788">Thiol protease</keyword>
<evidence type="ECO:0000313" key="27">
    <source>
        <dbReference type="Proteomes" id="UP000694385"/>
    </source>
</evidence>
<dbReference type="SUPFAM" id="SSF47473">
    <property type="entry name" value="EF-hand"/>
    <property type="match status" value="2"/>
</dbReference>
<feature type="region of interest" description="Disordered" evidence="21">
    <location>
        <begin position="1288"/>
        <end position="1370"/>
    </location>
</feature>
<evidence type="ECO:0000256" key="5">
    <source>
        <dbReference type="ARBA" id="ARBA00022670"/>
    </source>
</evidence>
<dbReference type="Pfam" id="PF00443">
    <property type="entry name" value="UCH"/>
    <property type="match status" value="1"/>
</dbReference>
<proteinExistence type="predicted"/>
<organism evidence="26 27">
    <name type="scientific">Jaculus jaculus</name>
    <name type="common">Lesser Egyptian jerboa</name>
    <dbReference type="NCBI Taxonomy" id="51337"/>
    <lineage>
        <taxon>Eukaryota</taxon>
        <taxon>Metazoa</taxon>
        <taxon>Chordata</taxon>
        <taxon>Craniata</taxon>
        <taxon>Vertebrata</taxon>
        <taxon>Euteleostomi</taxon>
        <taxon>Mammalia</taxon>
        <taxon>Eutheria</taxon>
        <taxon>Euarchontoglires</taxon>
        <taxon>Glires</taxon>
        <taxon>Rodentia</taxon>
        <taxon>Myomorpha</taxon>
        <taxon>Dipodoidea</taxon>
        <taxon>Dipodidae</taxon>
        <taxon>Dipodinae</taxon>
        <taxon>Jaculus</taxon>
    </lineage>
</organism>
<evidence type="ECO:0000256" key="21">
    <source>
        <dbReference type="SAM" id="MobiDB-lite"/>
    </source>
</evidence>
<evidence type="ECO:0000256" key="3">
    <source>
        <dbReference type="ARBA" id="ARBA00022481"/>
    </source>
</evidence>
<protein>
    <recommendedName>
        <fullName evidence="17">Ubiquitin carboxyl-terminal hydrolase 32</fullName>
        <ecNumber evidence="2">3.4.19.12</ecNumber>
    </recommendedName>
    <alternativeName>
        <fullName evidence="20">Deubiquitinating enzyme 32</fullName>
    </alternativeName>
    <alternativeName>
        <fullName evidence="18">Ubiquitin thioesterase 32</fullName>
    </alternativeName>
    <alternativeName>
        <fullName evidence="19">Ubiquitin-specific-processing protease 32</fullName>
    </alternativeName>
</protein>
<feature type="transmembrane region" description="Helical" evidence="22">
    <location>
        <begin position="6"/>
        <end position="28"/>
    </location>
</feature>
<dbReference type="FunFam" id="3.30.2230.10:FF:000004">
    <property type="entry name" value="Ubiquitin carboxyl-terminal hydrolase 32"/>
    <property type="match status" value="1"/>
</dbReference>
<keyword evidence="22" id="KW-0812">Transmembrane</keyword>
<evidence type="ECO:0000256" key="10">
    <source>
        <dbReference type="ARBA" id="ARBA00022807"/>
    </source>
</evidence>
<dbReference type="GO" id="GO:0000139">
    <property type="term" value="C:Golgi membrane"/>
    <property type="evidence" value="ECO:0007669"/>
    <property type="project" value="UniProtKB-SubCell"/>
</dbReference>
<evidence type="ECO:0000259" key="24">
    <source>
        <dbReference type="PROSITE" id="PS50235"/>
    </source>
</evidence>
<dbReference type="InterPro" id="IPR002048">
    <property type="entry name" value="EF_hand_dom"/>
</dbReference>
<evidence type="ECO:0000256" key="4">
    <source>
        <dbReference type="ARBA" id="ARBA00022553"/>
    </source>
</evidence>
<gene>
    <name evidence="26" type="primary">Usp32</name>
</gene>
<dbReference type="PROSITE" id="PS00018">
    <property type="entry name" value="EF_HAND_1"/>
    <property type="match status" value="2"/>
</dbReference>
<comment type="function">
    <text evidence="16">Deubiquitinase that can remove conjugated ubiquitin from target proteins, such as RAB7A and LAMTOR1. Acts as a positive regulator of the mTORC1 signaling by mediating deubiquitination of LAMTOR1, thereby promoting the association between LAMTOR1 and the lysosomal V-ATPase complex and subsequent activation of the mTORC1 complex.</text>
</comment>
<evidence type="ECO:0000256" key="12">
    <source>
        <dbReference type="ARBA" id="ARBA00023034"/>
    </source>
</evidence>
<keyword evidence="22" id="KW-0472">Membrane</keyword>
<keyword evidence="13" id="KW-0449">Lipoprotein</keyword>
<evidence type="ECO:0000256" key="18">
    <source>
        <dbReference type="ARBA" id="ARBA00075201"/>
    </source>
</evidence>
<keyword evidence="11" id="KW-0106">Calcium</keyword>
<dbReference type="FunFam" id="1.10.238.10:FF:000128">
    <property type="entry name" value="Ubiquitin carboxyl-terminal hydrolase 32"/>
    <property type="match status" value="1"/>
</dbReference>
<dbReference type="InterPro" id="IPR018200">
    <property type="entry name" value="USP_CS"/>
</dbReference>